<evidence type="ECO:0008006" key="3">
    <source>
        <dbReference type="Google" id="ProtNLM"/>
    </source>
</evidence>
<dbReference type="Pfam" id="PF05762">
    <property type="entry name" value="VWA_CoxE"/>
    <property type="match status" value="1"/>
</dbReference>
<accession>A0A090E7C6</accession>
<dbReference type="PANTHER" id="PTHR39338">
    <property type="entry name" value="BLL5662 PROTEIN-RELATED"/>
    <property type="match status" value="1"/>
</dbReference>
<name>A0A090E7C6_MESPL</name>
<dbReference type="AlphaFoldDB" id="A0A090E7C6"/>
<keyword evidence="2" id="KW-1185">Reference proteome</keyword>
<dbReference type="EMBL" id="CCMZ01000034">
    <property type="protein sequence ID" value="CDX23283.1"/>
    <property type="molecule type" value="Genomic_DNA"/>
</dbReference>
<sequence length="413" mass="47554">MWRGGRASSNTICYNGLMFIPFFLELKAARVPVSLREYLSLLEGLEAGLVDYDVEAFYYLARSALVKDERHIDRFDQVFAHVFKGVEALGGPDAVDVANIPEEWLRRLAEKHLTEEEKKLVEALGGFDKLMETLKQRLEEQKGRHQGGSKWIGTGGTSPFGAYGYNPEGVRIGQHESRHRRAVKVWDKREFRNFDDTVELGTRNIKVALKRLRRWVREGAEEEFDLPGTIHATAEHGYLDVKTRPERRNAVKLLMFFDVGGSMDDHIRGVEELFSAARAEFRQLEYFYFHNCLYERVWKDNRRRLAETIPTFDLIHKYGPDYKVIVVGDASMSPYEIAHPGGSVEHWNPEAGSVWLTRLLQQWPNAIWLNPEAEKNWRYTHSIAMIGEIFGGRMFPLTLAGLEAATKQLSRKH</sequence>
<reference evidence="2" key="1">
    <citation type="submission" date="2014-08" db="EMBL/GenBank/DDBJ databases">
        <authorList>
            <person name="Moulin L."/>
        </authorList>
    </citation>
    <scope>NUCLEOTIDE SEQUENCE [LARGE SCALE GENOMIC DNA]</scope>
</reference>
<protein>
    <recommendedName>
        <fullName evidence="3">VWA containing CoxE family protein</fullName>
    </recommendedName>
</protein>
<dbReference type="PANTHER" id="PTHR39338:SF7">
    <property type="entry name" value="BLL6692 PROTEIN"/>
    <property type="match status" value="1"/>
</dbReference>
<gene>
    <name evidence="1" type="ORF">MPL3356_40309</name>
</gene>
<dbReference type="STRING" id="69974.MPLDJ20_90204"/>
<dbReference type="InterPro" id="IPR008912">
    <property type="entry name" value="Uncharacterised_CoxE"/>
</dbReference>
<dbReference type="Proteomes" id="UP000045285">
    <property type="component" value="Unassembled WGS sequence"/>
</dbReference>
<evidence type="ECO:0000313" key="1">
    <source>
        <dbReference type="EMBL" id="CDX23283.1"/>
    </source>
</evidence>
<organism evidence="1 2">
    <name type="scientific">Mesorhizobium plurifarium</name>
    <dbReference type="NCBI Taxonomy" id="69974"/>
    <lineage>
        <taxon>Bacteria</taxon>
        <taxon>Pseudomonadati</taxon>
        <taxon>Pseudomonadota</taxon>
        <taxon>Alphaproteobacteria</taxon>
        <taxon>Hyphomicrobiales</taxon>
        <taxon>Phyllobacteriaceae</taxon>
        <taxon>Mesorhizobium</taxon>
    </lineage>
</organism>
<evidence type="ECO:0000313" key="2">
    <source>
        <dbReference type="Proteomes" id="UP000045285"/>
    </source>
</evidence>
<proteinExistence type="predicted"/>